<dbReference type="KEGG" id="mpk:VL20_1716"/>
<dbReference type="InterPro" id="IPR007460">
    <property type="entry name" value="BrnT_toxin"/>
</dbReference>
<organism evidence="1 2">
    <name type="scientific">Microcystis panniformis FACHB-1757</name>
    <dbReference type="NCBI Taxonomy" id="1638788"/>
    <lineage>
        <taxon>Bacteria</taxon>
        <taxon>Bacillati</taxon>
        <taxon>Cyanobacteriota</taxon>
        <taxon>Cyanophyceae</taxon>
        <taxon>Oscillatoriophycideae</taxon>
        <taxon>Chroococcales</taxon>
        <taxon>Microcystaceae</taxon>
        <taxon>Microcystis</taxon>
    </lineage>
</organism>
<dbReference type="Gene3D" id="3.10.450.530">
    <property type="entry name" value="Ribonuclease toxin, BrnT, of type II toxin-antitoxin system"/>
    <property type="match status" value="1"/>
</dbReference>
<dbReference type="EMBL" id="CP011339">
    <property type="protein sequence ID" value="AKV66866.1"/>
    <property type="molecule type" value="Genomic_DNA"/>
</dbReference>
<name>A0A0K1RYT2_9CHRO</name>
<proteinExistence type="predicted"/>
<dbReference type="Pfam" id="PF04365">
    <property type="entry name" value="BrnT_toxin"/>
    <property type="match status" value="1"/>
</dbReference>
<evidence type="ECO:0008006" key="3">
    <source>
        <dbReference type="Google" id="ProtNLM"/>
    </source>
</evidence>
<evidence type="ECO:0000313" key="1">
    <source>
        <dbReference type="EMBL" id="AKV66866.1"/>
    </source>
</evidence>
<evidence type="ECO:0000313" key="2">
    <source>
        <dbReference type="Proteomes" id="UP000068167"/>
    </source>
</evidence>
<accession>A0A0K1RYT2</accession>
<dbReference type="PATRIC" id="fig|1638788.3.peg.1723"/>
<dbReference type="InterPro" id="IPR038573">
    <property type="entry name" value="BrnT_sf"/>
</dbReference>
<sequence>MQFDWDKNKAERNLSKHEVSIEEAKTIFDDYLYVEFYDTDHLEGVDIMLVKGIKKGKIIELLEEVDFPDNEEILVEIREVNDFWSALQDFRQRVDLASLDDDTFDNLRDKSTGRDVHL</sequence>
<dbReference type="AlphaFoldDB" id="A0A0K1RYT2"/>
<protein>
    <recommendedName>
        <fullName evidence="3">BrnT family toxin</fullName>
    </recommendedName>
</protein>
<dbReference type="Proteomes" id="UP000068167">
    <property type="component" value="Chromosome"/>
</dbReference>
<keyword evidence="2" id="KW-1185">Reference proteome</keyword>
<reference evidence="1 2" key="1">
    <citation type="journal article" date="2016" name="Stand. Genomic Sci.">
        <title>Complete genome sequence and genomic characterization of Microcystis panniformis FACHB 1757 by third-generation sequencing.</title>
        <authorList>
            <person name="Zhang J.Y."/>
            <person name="Guan R."/>
            <person name="Zhang H.J."/>
            <person name="Li H."/>
            <person name="Xiao P."/>
            <person name="Yu G.L."/>
            <person name="Du L."/>
            <person name="Cao D.M."/>
            <person name="Zhu B.C."/>
            <person name="Li R.H."/>
            <person name="Lu Z.H."/>
        </authorList>
    </citation>
    <scope>NUCLEOTIDE SEQUENCE [LARGE SCALE GENOMIC DNA]</scope>
    <source>
        <strain evidence="1 2">FACHB-1757</strain>
    </source>
</reference>
<gene>
    <name evidence="1" type="ORF">VL20_1716</name>
</gene>